<name>A0ABN7XNH8_GIGMA</name>
<keyword evidence="3" id="KW-1185">Reference proteome</keyword>
<organism evidence="2 3">
    <name type="scientific">Gigaspora margarita</name>
    <dbReference type="NCBI Taxonomy" id="4874"/>
    <lineage>
        <taxon>Eukaryota</taxon>
        <taxon>Fungi</taxon>
        <taxon>Fungi incertae sedis</taxon>
        <taxon>Mucoromycota</taxon>
        <taxon>Glomeromycotina</taxon>
        <taxon>Glomeromycetes</taxon>
        <taxon>Diversisporales</taxon>
        <taxon>Gigasporaceae</taxon>
        <taxon>Gigaspora</taxon>
    </lineage>
</organism>
<evidence type="ECO:0000256" key="1">
    <source>
        <dbReference type="SAM" id="MobiDB-lite"/>
    </source>
</evidence>
<evidence type="ECO:0000313" key="2">
    <source>
        <dbReference type="EMBL" id="CAG8856892.1"/>
    </source>
</evidence>
<accession>A0ABN7XNH8</accession>
<sequence>IMIKVYPYKNILENDVWTVLLRKCANPILNANSPISHAVLPQAPKRMKKQSPIDDELPLPSKIMKTQSPFDA</sequence>
<comment type="caution">
    <text evidence="2">The sequence shown here is derived from an EMBL/GenBank/DDBJ whole genome shotgun (WGS) entry which is preliminary data.</text>
</comment>
<evidence type="ECO:0000313" key="3">
    <source>
        <dbReference type="Proteomes" id="UP000789901"/>
    </source>
</evidence>
<feature type="non-terminal residue" evidence="2">
    <location>
        <position position="1"/>
    </location>
</feature>
<proteinExistence type="predicted"/>
<gene>
    <name evidence="2" type="ORF">GMARGA_LOCUS45713</name>
</gene>
<feature type="non-terminal residue" evidence="2">
    <location>
        <position position="72"/>
    </location>
</feature>
<feature type="region of interest" description="Disordered" evidence="1">
    <location>
        <begin position="41"/>
        <end position="72"/>
    </location>
</feature>
<dbReference type="Proteomes" id="UP000789901">
    <property type="component" value="Unassembled WGS sequence"/>
</dbReference>
<reference evidence="2 3" key="1">
    <citation type="submission" date="2021-06" db="EMBL/GenBank/DDBJ databases">
        <authorList>
            <person name="Kallberg Y."/>
            <person name="Tangrot J."/>
            <person name="Rosling A."/>
        </authorList>
    </citation>
    <scope>NUCLEOTIDE SEQUENCE [LARGE SCALE GENOMIC DNA]</scope>
    <source>
        <strain evidence="2 3">120-4 pot B 10/14</strain>
    </source>
</reference>
<protein>
    <submittedName>
        <fullName evidence="2">8797_t:CDS:1</fullName>
    </submittedName>
</protein>
<dbReference type="EMBL" id="CAJVQB010165069">
    <property type="protein sequence ID" value="CAG8856892.1"/>
    <property type="molecule type" value="Genomic_DNA"/>
</dbReference>